<reference evidence="2" key="1">
    <citation type="submission" date="2025-02" db="EMBL/GenBank/DDBJ databases">
        <authorList>
            <consortium name="NCBI Genome Project"/>
        </authorList>
    </citation>
    <scope>NUCLEOTIDE SEQUENCE</scope>
</reference>
<evidence type="ECO:0000256" key="1">
    <source>
        <dbReference type="SAM" id="MobiDB-lite"/>
    </source>
</evidence>
<dbReference type="VEuPathDB" id="FungiDB:An01g05440"/>
<dbReference type="AlphaFoldDB" id="A0AAJ8BT21"/>
<protein>
    <submittedName>
        <fullName evidence="2">Uncharacterized protein</fullName>
    </submittedName>
</protein>
<dbReference type="GeneID" id="84589952"/>
<evidence type="ECO:0000313" key="2">
    <source>
        <dbReference type="RefSeq" id="XP_059603158.1"/>
    </source>
</evidence>
<accession>A0AAJ8BT21</accession>
<proteinExistence type="predicted"/>
<reference evidence="2" key="2">
    <citation type="submission" date="2025-08" db="UniProtKB">
        <authorList>
            <consortium name="RefSeq"/>
        </authorList>
    </citation>
    <scope>IDENTIFICATION</scope>
</reference>
<dbReference type="KEGG" id="ang:An01g05440"/>
<sequence length="259" mass="29341">MKVDRLRGLHDQNNIDITNPDPQRLAAHSRPTIRGCGTWQDTQSEHCGRSLPGTLEFSRFAETHGRGTGVSELPDSTYPIINTTSAWCRHVPGNVDATVIDSSQTLLVWFTGNRIRVTSGKELTERIVLAPFNGQIVLRLRICKLVPYSWWEYRSVPAWLLVDLVLHMTGAPRYICEQTWPNNAGLASGLPWHLRVTNRLGQLSPTHLRDELTQVGLGKLSPSNVAIIIIITLSYKRASTWVCCMLDCDRWRSHIDRYF</sequence>
<feature type="compositionally biased region" description="Polar residues" evidence="1">
    <location>
        <begin position="11"/>
        <end position="21"/>
    </location>
</feature>
<organism evidence="2">
    <name type="scientific">Aspergillus niger</name>
    <dbReference type="NCBI Taxonomy" id="5061"/>
    <lineage>
        <taxon>Eukaryota</taxon>
        <taxon>Fungi</taxon>
        <taxon>Dikarya</taxon>
        <taxon>Ascomycota</taxon>
        <taxon>Pezizomycotina</taxon>
        <taxon>Eurotiomycetes</taxon>
        <taxon>Eurotiomycetidae</taxon>
        <taxon>Eurotiales</taxon>
        <taxon>Aspergillaceae</taxon>
        <taxon>Aspergillus</taxon>
        <taxon>Aspergillus subgen. Circumdati</taxon>
    </lineage>
</organism>
<name>A0AAJ8BT21_ASPNG</name>
<dbReference type="RefSeq" id="XP_059603158.1">
    <property type="nucleotide sequence ID" value="XM_059748134.1"/>
</dbReference>
<feature type="region of interest" description="Disordered" evidence="1">
    <location>
        <begin position="1"/>
        <end position="28"/>
    </location>
</feature>
<feature type="compositionally biased region" description="Basic and acidic residues" evidence="1">
    <location>
        <begin position="1"/>
        <end position="10"/>
    </location>
</feature>
<gene>
    <name evidence="2" type="ORF">An01g05440</name>
</gene>